<dbReference type="EMBL" id="JBBXMP010000055">
    <property type="protein sequence ID" value="KAL0064866.1"/>
    <property type="molecule type" value="Genomic_DNA"/>
</dbReference>
<dbReference type="NCBIfam" id="TIGR00451">
    <property type="entry name" value="unchar_dom_2"/>
    <property type="match status" value="1"/>
</dbReference>
<feature type="region of interest" description="Disordered" evidence="3">
    <location>
        <begin position="188"/>
        <end position="223"/>
    </location>
</feature>
<dbReference type="PROSITE" id="PS50890">
    <property type="entry name" value="PUA"/>
    <property type="match status" value="1"/>
</dbReference>
<dbReference type="CDD" id="cd11610">
    <property type="entry name" value="eIF2D_N"/>
    <property type="match status" value="1"/>
</dbReference>
<dbReference type="InterPro" id="IPR039759">
    <property type="entry name" value="eIF2D_SUI1"/>
</dbReference>
<dbReference type="Pfam" id="PF25304">
    <property type="entry name" value="WHD_eIF2D"/>
    <property type="match status" value="1"/>
</dbReference>
<dbReference type="PROSITE" id="PS50296">
    <property type="entry name" value="SUI1"/>
    <property type="match status" value="1"/>
</dbReference>
<name>A0ABR2ZT58_9AGAR</name>
<proteinExistence type="inferred from homology"/>
<dbReference type="InterPro" id="IPR003121">
    <property type="entry name" value="SWIB_MDM2_domain"/>
</dbReference>
<dbReference type="Gene3D" id="3.10.400.20">
    <property type="match status" value="1"/>
</dbReference>
<dbReference type="InterPro" id="IPR057429">
    <property type="entry name" value="WH_eIF2D"/>
</dbReference>
<dbReference type="InterPro" id="IPR058886">
    <property type="entry name" value="SWIB_eIF2D"/>
</dbReference>
<keyword evidence="7" id="KW-1185">Reference proteome</keyword>
<dbReference type="InterPro" id="IPR004521">
    <property type="entry name" value="Uncharacterised_CHP00451"/>
</dbReference>
<dbReference type="Pfam" id="PF26292">
    <property type="entry name" value="PUA_elF2D"/>
    <property type="match status" value="1"/>
</dbReference>
<dbReference type="PANTHER" id="PTHR12217">
    <property type="entry name" value="EUKARYOTIC TRANSLATION INITIATION FACTOR 2D"/>
    <property type="match status" value="1"/>
</dbReference>
<reference evidence="6 7" key="1">
    <citation type="submission" date="2024-05" db="EMBL/GenBank/DDBJ databases">
        <title>A draft genome resource for the thread blight pathogen Marasmius tenuissimus strain MS-2.</title>
        <authorList>
            <person name="Yulfo-Soto G.E."/>
            <person name="Baruah I.K."/>
            <person name="Amoako-Attah I."/>
            <person name="Bukari Y."/>
            <person name="Meinhardt L.W."/>
            <person name="Bailey B.A."/>
            <person name="Cohen S.P."/>
        </authorList>
    </citation>
    <scope>NUCLEOTIDE SEQUENCE [LARGE SCALE GENOMIC DNA]</scope>
    <source>
        <strain evidence="6 7">MS-2</strain>
    </source>
</reference>
<gene>
    <name evidence="6" type="ORF">AAF712_008119</name>
</gene>
<dbReference type="SUPFAM" id="SSF88697">
    <property type="entry name" value="PUA domain-like"/>
    <property type="match status" value="1"/>
</dbReference>
<evidence type="ECO:0000256" key="1">
    <source>
        <dbReference type="ARBA" id="ARBA00010359"/>
    </source>
</evidence>
<dbReference type="Pfam" id="PF17832">
    <property type="entry name" value="Pre-PUA"/>
    <property type="match status" value="1"/>
</dbReference>
<dbReference type="SUPFAM" id="SSF55159">
    <property type="entry name" value="eIF1-like"/>
    <property type="match status" value="1"/>
</dbReference>
<dbReference type="InterPro" id="IPR041366">
    <property type="entry name" value="Pre-PUA"/>
</dbReference>
<dbReference type="InterPro" id="IPR001950">
    <property type="entry name" value="SUI1"/>
</dbReference>
<feature type="compositionally biased region" description="Acidic residues" evidence="3">
    <location>
        <begin position="203"/>
        <end position="213"/>
    </location>
</feature>
<dbReference type="InterPro" id="IPR036885">
    <property type="entry name" value="SWIB_MDM2_dom_sf"/>
</dbReference>
<evidence type="ECO:0000259" key="5">
    <source>
        <dbReference type="PROSITE" id="PS51925"/>
    </source>
</evidence>
<evidence type="ECO:0000259" key="4">
    <source>
        <dbReference type="PROSITE" id="PS50296"/>
    </source>
</evidence>
<dbReference type="PROSITE" id="PS51925">
    <property type="entry name" value="SWIB_MDM2"/>
    <property type="match status" value="1"/>
</dbReference>
<feature type="domain" description="SUI1" evidence="4">
    <location>
        <begin position="545"/>
        <end position="620"/>
    </location>
</feature>
<dbReference type="InterPro" id="IPR048247">
    <property type="entry name" value="eIF2D_N"/>
</dbReference>
<evidence type="ECO:0008006" key="8">
    <source>
        <dbReference type="Google" id="ProtNLM"/>
    </source>
</evidence>
<dbReference type="SUPFAM" id="SSF47592">
    <property type="entry name" value="SWIB/MDM2 domain"/>
    <property type="match status" value="1"/>
</dbReference>
<evidence type="ECO:0000313" key="7">
    <source>
        <dbReference type="Proteomes" id="UP001437256"/>
    </source>
</evidence>
<dbReference type="InterPro" id="IPR015947">
    <property type="entry name" value="PUA-like_sf"/>
</dbReference>
<dbReference type="CDD" id="cd11608">
    <property type="entry name" value="eIF2D_C"/>
    <property type="match status" value="1"/>
</dbReference>
<comment type="similarity">
    <text evidence="1">Belongs to the eIF2D family.</text>
</comment>
<dbReference type="Gene3D" id="3.30.780.10">
    <property type="entry name" value="SUI1-like domain"/>
    <property type="match status" value="1"/>
</dbReference>
<dbReference type="CDD" id="cd21156">
    <property type="entry name" value="PUA_eIF2d-like"/>
    <property type="match status" value="1"/>
</dbReference>
<dbReference type="Proteomes" id="UP001437256">
    <property type="component" value="Unassembled WGS sequence"/>
</dbReference>
<evidence type="ECO:0000256" key="2">
    <source>
        <dbReference type="ARBA" id="ARBA00022490"/>
    </source>
</evidence>
<protein>
    <recommendedName>
        <fullName evidence="8">Eukaryotic translation initiation factor 2D</fullName>
    </recommendedName>
</protein>
<dbReference type="Pfam" id="PF26291">
    <property type="entry name" value="SWIB_eIF2D"/>
    <property type="match status" value="1"/>
</dbReference>
<sequence>MFKKPLGNLKTSAPLRNSDRKKLKQRVISSFSLENESADLLVPEGILSVKFSTHLNELGVAYIAPNGDPLWFTIGKGSEDLIPSIYTLWKSPNLLPFLSTPKPVIPILVGGADLMIPGVVHHSTNLSEGQLVSVCKYERREGVPTLSPPLAVGRMAVSGERLAEGGQEKGKAVLVFHTWKDHLWAMGSKAEPPEDVPIQSSTETEDNAVEDEGGGGGEQQQHSDIPAQVTNALEDLSTDDPESTYTYTPDEVSTLLHKSLLQALTTSLSTLPASSFPIPSTLFNTSHILPARPNFPSLVLIPSSAASTEHVDPRSIDIDGRTLTIKSSSHKSLTSFLKHAEKSGLLTTKASSKTDLLITSVNPTHLQVQTHVSHVTVGEVDAKSLRKAKREEEGKREREREREGLDVRELVKPSGGSVRVFEAMGVSLSNLYTPTEVRDLFNAYVTSHDLVNKNERAYINLDAVLSSCVSSKNKKGVEEKEPEPEFMRRDEATKKLIEKMQSWYAVGGEGRELIPKRARLFFSSSFLSMVHTLTLSSRKGQLKPIEVTTKIRQGRKACTLVTGFEPFHIDCEEMSEDLRKICAGATSVSPVPGKPAGAGMEVLVQGKQAKAVVEYLMGRGVPKRWVEVRDLTGKK</sequence>
<organism evidence="6 7">
    <name type="scientific">Marasmius tenuissimus</name>
    <dbReference type="NCBI Taxonomy" id="585030"/>
    <lineage>
        <taxon>Eukaryota</taxon>
        <taxon>Fungi</taxon>
        <taxon>Dikarya</taxon>
        <taxon>Basidiomycota</taxon>
        <taxon>Agaricomycotina</taxon>
        <taxon>Agaricomycetes</taxon>
        <taxon>Agaricomycetidae</taxon>
        <taxon>Agaricales</taxon>
        <taxon>Marasmiineae</taxon>
        <taxon>Marasmiaceae</taxon>
        <taxon>Marasmius</taxon>
    </lineage>
</organism>
<dbReference type="PANTHER" id="PTHR12217:SF4">
    <property type="entry name" value="EUKARYOTIC TRANSLATION INITIATION FACTOR 2D"/>
    <property type="match status" value="1"/>
</dbReference>
<evidence type="ECO:0000256" key="3">
    <source>
        <dbReference type="SAM" id="MobiDB-lite"/>
    </source>
</evidence>
<accession>A0ABR2ZT58</accession>
<feature type="domain" description="DM2" evidence="5">
    <location>
        <begin position="409"/>
        <end position="493"/>
    </location>
</feature>
<keyword evidence="2" id="KW-0963">Cytoplasm</keyword>
<comment type="caution">
    <text evidence="6">The sequence shown here is derived from an EMBL/GenBank/DDBJ whole genome shotgun (WGS) entry which is preliminary data.</text>
</comment>
<dbReference type="Pfam" id="PF01253">
    <property type="entry name" value="SUI1"/>
    <property type="match status" value="1"/>
</dbReference>
<evidence type="ECO:0000313" key="6">
    <source>
        <dbReference type="EMBL" id="KAL0064866.1"/>
    </source>
</evidence>
<dbReference type="InterPro" id="IPR039757">
    <property type="entry name" value="EIF2D"/>
</dbReference>
<dbReference type="InterPro" id="IPR036877">
    <property type="entry name" value="SUI1_dom_sf"/>
</dbReference>
<dbReference type="InterPro" id="IPR048248">
    <property type="entry name" value="PUA_eIF2d-like"/>
</dbReference>